<reference evidence="2" key="1">
    <citation type="journal article" date="2022" name="Mol. Ecol. Resour.">
        <title>The genomes of chicory, endive, great burdock and yacon provide insights into Asteraceae palaeo-polyploidization history and plant inulin production.</title>
        <authorList>
            <person name="Fan W."/>
            <person name="Wang S."/>
            <person name="Wang H."/>
            <person name="Wang A."/>
            <person name="Jiang F."/>
            <person name="Liu H."/>
            <person name="Zhao H."/>
            <person name="Xu D."/>
            <person name="Zhang Y."/>
        </authorList>
    </citation>
    <scope>NUCLEOTIDE SEQUENCE [LARGE SCALE GENOMIC DNA]</scope>
    <source>
        <strain evidence="2">cv. Punajuju</strain>
    </source>
</reference>
<evidence type="ECO:0000313" key="2">
    <source>
        <dbReference type="Proteomes" id="UP001055811"/>
    </source>
</evidence>
<dbReference type="EMBL" id="CM042009">
    <property type="protein sequence ID" value="KAI3791305.1"/>
    <property type="molecule type" value="Genomic_DNA"/>
</dbReference>
<dbReference type="Proteomes" id="UP001055811">
    <property type="component" value="Linkage Group LG01"/>
</dbReference>
<accession>A0ACB9H7K1</accession>
<gene>
    <name evidence="1" type="ORF">L2E82_05041</name>
</gene>
<proteinExistence type="predicted"/>
<evidence type="ECO:0000313" key="1">
    <source>
        <dbReference type="EMBL" id="KAI3791305.1"/>
    </source>
</evidence>
<reference evidence="1 2" key="2">
    <citation type="journal article" date="2022" name="Mol. Ecol. Resour.">
        <title>The genomes of chicory, endive, great burdock and yacon provide insights into Asteraceae paleo-polyploidization history and plant inulin production.</title>
        <authorList>
            <person name="Fan W."/>
            <person name="Wang S."/>
            <person name="Wang H."/>
            <person name="Wang A."/>
            <person name="Jiang F."/>
            <person name="Liu H."/>
            <person name="Zhao H."/>
            <person name="Xu D."/>
            <person name="Zhang Y."/>
        </authorList>
    </citation>
    <scope>NUCLEOTIDE SEQUENCE [LARGE SCALE GENOMIC DNA]</scope>
    <source>
        <strain evidence="2">cv. Punajuju</strain>
        <tissue evidence="1">Leaves</tissue>
    </source>
</reference>
<comment type="caution">
    <text evidence="1">The sequence shown here is derived from an EMBL/GenBank/DDBJ whole genome shotgun (WGS) entry which is preliminary data.</text>
</comment>
<name>A0ACB9H7K1_CICIN</name>
<protein>
    <submittedName>
        <fullName evidence="1">Uncharacterized protein</fullName>
    </submittedName>
</protein>
<sequence>MSEESSSGNDKALVNSVLKKCFTDNQLHPSTSKKPRRSDTLSNDLITDEDLPRIATELQVLVDEARAIGKDQNKVKVNEMITKWNEDLFWDLLTPRILLEKQLLRVMELVKCGITDWGEIFESISNFRSALYDELRVSVIKLIEKVQKLNFVQLLQERFLLQDKEEVLSILLMNL</sequence>
<keyword evidence="2" id="KW-1185">Reference proteome</keyword>
<organism evidence="1 2">
    <name type="scientific">Cichorium intybus</name>
    <name type="common">Chicory</name>
    <dbReference type="NCBI Taxonomy" id="13427"/>
    <lineage>
        <taxon>Eukaryota</taxon>
        <taxon>Viridiplantae</taxon>
        <taxon>Streptophyta</taxon>
        <taxon>Embryophyta</taxon>
        <taxon>Tracheophyta</taxon>
        <taxon>Spermatophyta</taxon>
        <taxon>Magnoliopsida</taxon>
        <taxon>eudicotyledons</taxon>
        <taxon>Gunneridae</taxon>
        <taxon>Pentapetalae</taxon>
        <taxon>asterids</taxon>
        <taxon>campanulids</taxon>
        <taxon>Asterales</taxon>
        <taxon>Asteraceae</taxon>
        <taxon>Cichorioideae</taxon>
        <taxon>Cichorieae</taxon>
        <taxon>Cichoriinae</taxon>
        <taxon>Cichorium</taxon>
    </lineage>
</organism>